<name>A0A6G5PMW9_ACIBA</name>
<evidence type="ECO:0000313" key="1">
    <source>
        <dbReference type="EMBL" id="QBQ85479.1"/>
    </source>
</evidence>
<dbReference type="AlphaFoldDB" id="A0A6G5PMW9"/>
<reference evidence="1" key="2">
    <citation type="submission" date="2019-04" db="EMBL/GenBank/DDBJ databases">
        <title>Emergence of plasmid-mediated tetracycline resistance in animals and humans.</title>
        <authorList>
            <person name="He T."/>
            <person name="Wang R."/>
            <person name="Liu D."/>
            <person name="Walsh T.R."/>
            <person name="Zhang R."/>
            <person name="Lv Y."/>
            <person name="Ke Y."/>
            <person name="Ji Q."/>
            <person name="Wei R."/>
            <person name="Liu Z."/>
            <person name="Shen Y."/>
            <person name="Sun L."/>
            <person name="Lei L."/>
            <person name="Lv Z."/>
            <person name="Li Y."/>
            <person name="Pang M."/>
            <person name="Wang L."/>
            <person name="Sun Q."/>
            <person name="Shen Z."/>
            <person name="Wang S."/>
            <person name="Chen G."/>
            <person name="Wu C."/>
            <person name="Shen J."/>
            <person name="Wang Y."/>
        </authorList>
    </citation>
    <scope>NUCLEOTIDE SEQUENCE</scope>
    <source>
        <strain evidence="1">34AB</strain>
        <plasmid evidence="1">p34AB</plasmid>
    </source>
</reference>
<accession>A0A6G5PMW9</accession>
<reference evidence="1" key="1">
    <citation type="submission" date="2018-11" db="EMBL/GenBank/DDBJ databases">
        <authorList>
            <person name="He T.Sr."/>
            <person name="Wang R."/>
            <person name="Liu D."/>
            <person name="Shen J."/>
            <person name="Wang Y."/>
        </authorList>
    </citation>
    <scope>NUCLEOTIDE SEQUENCE</scope>
    <source>
        <strain evidence="1">34AB</strain>
        <plasmid evidence="1">p34AB</plasmid>
    </source>
</reference>
<organism evidence="1">
    <name type="scientific">Acinetobacter baumannii</name>
    <dbReference type="NCBI Taxonomy" id="470"/>
    <lineage>
        <taxon>Bacteria</taxon>
        <taxon>Pseudomonadati</taxon>
        <taxon>Pseudomonadota</taxon>
        <taxon>Gammaproteobacteria</taxon>
        <taxon>Moraxellales</taxon>
        <taxon>Moraxellaceae</taxon>
        <taxon>Acinetobacter</taxon>
        <taxon>Acinetobacter calcoaceticus/baumannii complex</taxon>
    </lineage>
</organism>
<geneLocation type="plasmid" evidence="1">
    <name>p34AB</name>
</geneLocation>
<keyword evidence="1" id="KW-0614">Plasmid</keyword>
<sequence length="38" mass="4460">MNLSKVIHAYRYLSPEDVPHELRDLSHKGAFVRGNFYV</sequence>
<dbReference type="EMBL" id="MK134375">
    <property type="protein sequence ID" value="QBQ85479.1"/>
    <property type="molecule type" value="Genomic_DNA"/>
</dbReference>
<proteinExistence type="predicted"/>
<protein>
    <submittedName>
        <fullName evidence="1">Uncharacterized protein</fullName>
    </submittedName>
</protein>